<feature type="compositionally biased region" description="Low complexity" evidence="1">
    <location>
        <begin position="73"/>
        <end position="84"/>
    </location>
</feature>
<name>A0AB34GKD2_ESCRO</name>
<evidence type="ECO:0000313" key="2">
    <source>
        <dbReference type="EMBL" id="KAJ8779271.1"/>
    </source>
</evidence>
<evidence type="ECO:0000256" key="1">
    <source>
        <dbReference type="SAM" id="MobiDB-lite"/>
    </source>
</evidence>
<organism evidence="2 3">
    <name type="scientific">Eschrichtius robustus</name>
    <name type="common">California gray whale</name>
    <name type="synonym">Eschrichtius gibbosus</name>
    <dbReference type="NCBI Taxonomy" id="9764"/>
    <lineage>
        <taxon>Eukaryota</taxon>
        <taxon>Metazoa</taxon>
        <taxon>Chordata</taxon>
        <taxon>Craniata</taxon>
        <taxon>Vertebrata</taxon>
        <taxon>Euteleostomi</taxon>
        <taxon>Mammalia</taxon>
        <taxon>Eutheria</taxon>
        <taxon>Laurasiatheria</taxon>
        <taxon>Artiodactyla</taxon>
        <taxon>Whippomorpha</taxon>
        <taxon>Cetacea</taxon>
        <taxon>Mysticeti</taxon>
        <taxon>Eschrichtiidae</taxon>
        <taxon>Eschrichtius</taxon>
    </lineage>
</organism>
<dbReference type="AlphaFoldDB" id="A0AB34GKD2"/>
<protein>
    <submittedName>
        <fullName evidence="2">Uncharacterized protein</fullName>
    </submittedName>
</protein>
<dbReference type="Proteomes" id="UP001159641">
    <property type="component" value="Unassembled WGS sequence"/>
</dbReference>
<gene>
    <name evidence="2" type="ORF">J1605_012733</name>
</gene>
<proteinExistence type="predicted"/>
<feature type="compositionally biased region" description="Pro residues" evidence="1">
    <location>
        <begin position="7"/>
        <end position="22"/>
    </location>
</feature>
<dbReference type="EMBL" id="JAIQCJ010002228">
    <property type="protein sequence ID" value="KAJ8779271.1"/>
    <property type="molecule type" value="Genomic_DNA"/>
</dbReference>
<feature type="region of interest" description="Disordered" evidence="1">
    <location>
        <begin position="1"/>
        <end position="114"/>
    </location>
</feature>
<reference evidence="2 3" key="1">
    <citation type="submission" date="2022-11" db="EMBL/GenBank/DDBJ databases">
        <title>Whole genome sequence of Eschrichtius robustus ER-17-0199.</title>
        <authorList>
            <person name="Bruniche-Olsen A."/>
            <person name="Black A.N."/>
            <person name="Fields C.J."/>
            <person name="Walden K."/>
            <person name="Dewoody J.A."/>
        </authorList>
    </citation>
    <scope>NUCLEOTIDE SEQUENCE [LARGE SCALE GENOMIC DNA]</scope>
    <source>
        <strain evidence="2">ER-17-0199</strain>
        <tissue evidence="2">Blubber</tissue>
    </source>
</reference>
<comment type="caution">
    <text evidence="2">The sequence shown here is derived from an EMBL/GenBank/DDBJ whole genome shotgun (WGS) entry which is preliminary data.</text>
</comment>
<accession>A0AB34GKD2</accession>
<evidence type="ECO:0000313" key="3">
    <source>
        <dbReference type="Proteomes" id="UP001159641"/>
    </source>
</evidence>
<sequence>MVISAAPPGPPAHGSPGPPTPSSCPTGSPFQPRAWRLLSPRQSPGRQAGEAEDCAVLCAGSEHQSSLPGTDRSLSCGSAPGSPSAAPPPSLRRGSLPGPSQPSSDQAPSVRSCCQPGYGLRASWAGTGRRTDGC</sequence>
<keyword evidence="3" id="KW-1185">Reference proteome</keyword>